<keyword evidence="6" id="KW-1003">Cell membrane</keyword>
<feature type="domain" description="ERAP1-like C-terminal" evidence="27">
    <location>
        <begin position="566"/>
        <end position="893"/>
    </location>
</feature>
<dbReference type="InterPro" id="IPR027268">
    <property type="entry name" value="Peptidase_M4/M1_CTD_sf"/>
</dbReference>
<keyword evidence="13 22" id="KW-0862">Zinc</keyword>
<evidence type="ECO:0000256" key="3">
    <source>
        <dbReference type="ARBA" id="ARBA00004609"/>
    </source>
</evidence>
<keyword evidence="9" id="KW-0812">Transmembrane</keyword>
<dbReference type="PANTHER" id="PTHR11533:SF253">
    <property type="entry name" value="AMINOPEPTIDASE-RELATED"/>
    <property type="match status" value="1"/>
</dbReference>
<feature type="chain" id="PRO_5019763359" description="Aminopeptidase" evidence="25">
    <location>
        <begin position="21"/>
        <end position="921"/>
    </location>
</feature>
<dbReference type="SUPFAM" id="SSF55486">
    <property type="entry name" value="Metalloproteases ('zincins'), catalytic domain"/>
    <property type="match status" value="1"/>
</dbReference>
<keyword evidence="19" id="KW-0325">Glycoprotein</keyword>
<comment type="catalytic activity">
    <reaction evidence="1">
        <text>Release of an N-terminal amino acid, Xaa-|-Yaa- from a peptide, amide or arylamide. Xaa is preferably Ala, but may be most amino acids including Pro (slow action). When a terminal hydrophobic residue is followed by a prolyl residue, the two may be released as an intact Xaa-Pro dipeptide.</text>
        <dbReference type="EC" id="3.4.11.2"/>
    </reaction>
</comment>
<dbReference type="FunFam" id="1.10.390.10:FF:000001">
    <property type="entry name" value="Aminopeptidase"/>
    <property type="match status" value="1"/>
</dbReference>
<keyword evidence="20" id="KW-0449">Lipoprotein</keyword>
<comment type="cofactor">
    <cofactor evidence="22 24">
        <name>Zn(2+)</name>
        <dbReference type="ChEBI" id="CHEBI:29105"/>
    </cofactor>
    <text evidence="22 24">Binds 1 zinc ion per subunit.</text>
</comment>
<dbReference type="InterPro" id="IPR014782">
    <property type="entry name" value="Peptidase_M1_dom"/>
</dbReference>
<dbReference type="FunFam" id="2.60.40.1910:FF:000008">
    <property type="entry name" value="Aminopeptidase"/>
    <property type="match status" value="1"/>
</dbReference>
<evidence type="ECO:0000256" key="11">
    <source>
        <dbReference type="ARBA" id="ARBA00022729"/>
    </source>
</evidence>
<dbReference type="Pfam" id="PF11838">
    <property type="entry name" value="ERAP1_C"/>
    <property type="match status" value="1"/>
</dbReference>
<dbReference type="GO" id="GO:0098552">
    <property type="term" value="C:side of membrane"/>
    <property type="evidence" value="ECO:0007669"/>
    <property type="project" value="UniProtKB-KW"/>
</dbReference>
<evidence type="ECO:0000256" key="13">
    <source>
        <dbReference type="ARBA" id="ARBA00022833"/>
    </source>
</evidence>
<dbReference type="Gene3D" id="2.60.40.1910">
    <property type="match status" value="1"/>
</dbReference>
<keyword evidence="16 24" id="KW-0482">Metalloprotease</keyword>
<keyword evidence="5 24" id="KW-0031">Aminopeptidase</keyword>
<evidence type="ECO:0000256" key="16">
    <source>
        <dbReference type="ARBA" id="ARBA00023049"/>
    </source>
</evidence>
<protein>
    <recommendedName>
        <fullName evidence="24">Aminopeptidase</fullName>
        <ecNumber evidence="24">3.4.11.-</ecNumber>
    </recommendedName>
</protein>
<dbReference type="FunFam" id="1.25.50.20:FF:000001">
    <property type="entry name" value="Aminopeptidase"/>
    <property type="match status" value="1"/>
</dbReference>
<evidence type="ECO:0000256" key="21">
    <source>
        <dbReference type="PIRSR" id="PIRSR634016-1"/>
    </source>
</evidence>
<dbReference type="AlphaFoldDB" id="A0A482VS19"/>
<keyword evidence="15" id="KW-1133">Transmembrane helix</keyword>
<dbReference type="GO" id="GO:0008270">
    <property type="term" value="F:zinc ion binding"/>
    <property type="evidence" value="ECO:0007669"/>
    <property type="project" value="UniProtKB-UniRule"/>
</dbReference>
<dbReference type="InterPro" id="IPR045357">
    <property type="entry name" value="Aminopeptidase_N-like_N"/>
</dbReference>
<evidence type="ECO:0000256" key="7">
    <source>
        <dbReference type="ARBA" id="ARBA00022622"/>
    </source>
</evidence>
<evidence type="ECO:0000256" key="20">
    <source>
        <dbReference type="ARBA" id="ARBA00023288"/>
    </source>
</evidence>
<organism evidence="29 30">
    <name type="scientific">Asbolus verrucosus</name>
    <name type="common">Desert ironclad beetle</name>
    <dbReference type="NCBI Taxonomy" id="1661398"/>
    <lineage>
        <taxon>Eukaryota</taxon>
        <taxon>Metazoa</taxon>
        <taxon>Ecdysozoa</taxon>
        <taxon>Arthropoda</taxon>
        <taxon>Hexapoda</taxon>
        <taxon>Insecta</taxon>
        <taxon>Pterygota</taxon>
        <taxon>Neoptera</taxon>
        <taxon>Endopterygota</taxon>
        <taxon>Coleoptera</taxon>
        <taxon>Polyphaga</taxon>
        <taxon>Cucujiformia</taxon>
        <taxon>Tenebrionidae</taxon>
        <taxon>Pimeliinae</taxon>
        <taxon>Asbolus</taxon>
    </lineage>
</organism>
<evidence type="ECO:0000256" key="6">
    <source>
        <dbReference type="ARBA" id="ARBA00022475"/>
    </source>
</evidence>
<evidence type="ECO:0000259" key="26">
    <source>
        <dbReference type="Pfam" id="PF01433"/>
    </source>
</evidence>
<dbReference type="GO" id="GO:0043171">
    <property type="term" value="P:peptide catabolic process"/>
    <property type="evidence" value="ECO:0007669"/>
    <property type="project" value="TreeGrafter"/>
</dbReference>
<keyword evidence="10 22" id="KW-0479">Metal-binding</keyword>
<evidence type="ECO:0000256" key="22">
    <source>
        <dbReference type="PIRSR" id="PIRSR634016-3"/>
    </source>
</evidence>
<feature type="domain" description="Aminopeptidase N-like N-terminal" evidence="28">
    <location>
        <begin position="29"/>
        <end position="224"/>
    </location>
</feature>
<keyword evidence="11 25" id="KW-0732">Signal</keyword>
<evidence type="ECO:0000256" key="4">
    <source>
        <dbReference type="ARBA" id="ARBA00010136"/>
    </source>
</evidence>
<comment type="similarity">
    <text evidence="4 24">Belongs to the peptidase M1 family.</text>
</comment>
<dbReference type="InterPro" id="IPR050344">
    <property type="entry name" value="Peptidase_M1_aminopeptidases"/>
</dbReference>
<dbReference type="GO" id="GO:0005737">
    <property type="term" value="C:cytoplasm"/>
    <property type="evidence" value="ECO:0007669"/>
    <property type="project" value="TreeGrafter"/>
</dbReference>
<evidence type="ECO:0000256" key="9">
    <source>
        <dbReference type="ARBA" id="ARBA00022692"/>
    </source>
</evidence>
<evidence type="ECO:0000256" key="15">
    <source>
        <dbReference type="ARBA" id="ARBA00022989"/>
    </source>
</evidence>
<feature type="domain" description="Peptidase M1 membrane alanine aminopeptidase" evidence="26">
    <location>
        <begin position="260"/>
        <end position="485"/>
    </location>
</feature>
<dbReference type="Pfam" id="PF01433">
    <property type="entry name" value="Peptidase_M1"/>
    <property type="match status" value="1"/>
</dbReference>
<evidence type="ECO:0000259" key="27">
    <source>
        <dbReference type="Pfam" id="PF11838"/>
    </source>
</evidence>
<dbReference type="CDD" id="cd09601">
    <property type="entry name" value="M1_APN-Q_like"/>
    <property type="match status" value="1"/>
</dbReference>
<dbReference type="EC" id="3.4.11.-" evidence="24"/>
<accession>A0A482VS19</accession>
<evidence type="ECO:0000313" key="29">
    <source>
        <dbReference type="EMBL" id="RZC35732.1"/>
    </source>
</evidence>
<feature type="signal peptide" evidence="25">
    <location>
        <begin position="1"/>
        <end position="20"/>
    </location>
</feature>
<dbReference type="InterPro" id="IPR042097">
    <property type="entry name" value="Aminopeptidase_N-like_N_sf"/>
</dbReference>
<dbReference type="GO" id="GO:0070006">
    <property type="term" value="F:metalloaminopeptidase activity"/>
    <property type="evidence" value="ECO:0007669"/>
    <property type="project" value="TreeGrafter"/>
</dbReference>
<feature type="binding site" evidence="22">
    <location>
        <position position="336"/>
    </location>
    <ligand>
        <name>Zn(2+)</name>
        <dbReference type="ChEBI" id="CHEBI:29105"/>
        <note>catalytic</note>
    </ligand>
</feature>
<evidence type="ECO:0000256" key="12">
    <source>
        <dbReference type="ARBA" id="ARBA00022801"/>
    </source>
</evidence>
<keyword evidence="7" id="KW-0336">GPI-anchor</keyword>
<dbReference type="Gene3D" id="2.60.40.1730">
    <property type="entry name" value="tricorn interacting facor f3 domain"/>
    <property type="match status" value="1"/>
</dbReference>
<evidence type="ECO:0000256" key="25">
    <source>
        <dbReference type="SAM" id="SignalP"/>
    </source>
</evidence>
<evidence type="ECO:0000256" key="23">
    <source>
        <dbReference type="PIRSR" id="PIRSR634016-4"/>
    </source>
</evidence>
<feature type="binding site" evidence="22">
    <location>
        <position position="355"/>
    </location>
    <ligand>
        <name>Zn(2+)</name>
        <dbReference type="ChEBI" id="CHEBI:29105"/>
        <note>catalytic</note>
    </ligand>
</feature>
<dbReference type="FunFam" id="2.60.40.1730:FF:000012">
    <property type="entry name" value="Aminopeptidase N"/>
    <property type="match status" value="1"/>
</dbReference>
<dbReference type="STRING" id="1661398.A0A482VS19"/>
<keyword evidence="30" id="KW-1185">Reference proteome</keyword>
<evidence type="ECO:0000256" key="5">
    <source>
        <dbReference type="ARBA" id="ARBA00022438"/>
    </source>
</evidence>
<evidence type="ECO:0000256" key="8">
    <source>
        <dbReference type="ARBA" id="ARBA00022670"/>
    </source>
</evidence>
<evidence type="ECO:0000256" key="2">
    <source>
        <dbReference type="ARBA" id="ARBA00004606"/>
    </source>
</evidence>
<keyword evidence="14" id="KW-0735">Signal-anchor</keyword>
<dbReference type="EMBL" id="QDEB01068346">
    <property type="protein sequence ID" value="RZC35732.1"/>
    <property type="molecule type" value="Genomic_DNA"/>
</dbReference>
<dbReference type="InterPro" id="IPR024571">
    <property type="entry name" value="ERAP1-like_C_dom"/>
</dbReference>
<comment type="caution">
    <text evidence="29">The sequence shown here is derived from an EMBL/GenBank/DDBJ whole genome shotgun (WGS) entry which is preliminary data.</text>
</comment>
<dbReference type="GO" id="GO:0042277">
    <property type="term" value="F:peptide binding"/>
    <property type="evidence" value="ECO:0007669"/>
    <property type="project" value="TreeGrafter"/>
</dbReference>
<dbReference type="Proteomes" id="UP000292052">
    <property type="component" value="Unassembled WGS sequence"/>
</dbReference>
<evidence type="ECO:0000256" key="17">
    <source>
        <dbReference type="ARBA" id="ARBA00023136"/>
    </source>
</evidence>
<gene>
    <name evidence="29" type="ORF">BDFB_006718</name>
</gene>
<feature type="binding site" evidence="22">
    <location>
        <position position="332"/>
    </location>
    <ligand>
        <name>Zn(2+)</name>
        <dbReference type="ChEBI" id="CHEBI:29105"/>
        <note>catalytic</note>
    </ligand>
</feature>
<dbReference type="Pfam" id="PF17900">
    <property type="entry name" value="Peptidase_M1_N"/>
    <property type="match status" value="1"/>
</dbReference>
<dbReference type="GO" id="GO:0005886">
    <property type="term" value="C:plasma membrane"/>
    <property type="evidence" value="ECO:0007669"/>
    <property type="project" value="UniProtKB-SubCell"/>
</dbReference>
<dbReference type="InterPro" id="IPR001930">
    <property type="entry name" value="Peptidase_M1"/>
</dbReference>
<dbReference type="Gene3D" id="1.25.50.20">
    <property type="match status" value="1"/>
</dbReference>
<keyword evidence="8 24" id="KW-0645">Protease</keyword>
<dbReference type="SUPFAM" id="SSF63737">
    <property type="entry name" value="Leukotriene A4 hydrolase N-terminal domain"/>
    <property type="match status" value="1"/>
</dbReference>
<evidence type="ECO:0000256" key="14">
    <source>
        <dbReference type="ARBA" id="ARBA00022968"/>
    </source>
</evidence>
<dbReference type="GO" id="GO:0005615">
    <property type="term" value="C:extracellular space"/>
    <property type="evidence" value="ECO:0007669"/>
    <property type="project" value="TreeGrafter"/>
</dbReference>
<evidence type="ECO:0000256" key="24">
    <source>
        <dbReference type="RuleBase" id="RU364040"/>
    </source>
</evidence>
<dbReference type="GO" id="GO:0006508">
    <property type="term" value="P:proteolysis"/>
    <property type="evidence" value="ECO:0007669"/>
    <property type="project" value="UniProtKB-KW"/>
</dbReference>
<reference evidence="29 30" key="1">
    <citation type="submission" date="2017-03" db="EMBL/GenBank/DDBJ databases">
        <title>Genome of the blue death feigning beetle - Asbolus verrucosus.</title>
        <authorList>
            <person name="Rider S.D."/>
        </authorList>
    </citation>
    <scope>NUCLEOTIDE SEQUENCE [LARGE SCALE GENOMIC DNA]</scope>
    <source>
        <strain evidence="29">Butters</strain>
        <tissue evidence="29">Head and leg muscle</tissue>
    </source>
</reference>
<dbReference type="InterPro" id="IPR034016">
    <property type="entry name" value="M1_APN-typ"/>
</dbReference>
<comment type="subcellular location">
    <subcellularLocation>
        <location evidence="3">Cell membrane</location>
        <topology evidence="3">Lipid-anchor</topology>
        <topology evidence="3">GPI-anchor</topology>
    </subcellularLocation>
    <subcellularLocation>
        <location evidence="2">Membrane</location>
        <topology evidence="2">Single-pass type II membrane protein</topology>
    </subcellularLocation>
</comment>
<dbReference type="GO" id="GO:0016285">
    <property type="term" value="F:alanyl aminopeptidase activity"/>
    <property type="evidence" value="ECO:0007669"/>
    <property type="project" value="UniProtKB-EC"/>
</dbReference>
<dbReference type="OrthoDB" id="510539at2759"/>
<feature type="active site" description="Proton acceptor" evidence="21">
    <location>
        <position position="333"/>
    </location>
</feature>
<name>A0A482VS19_ASBVE</name>
<dbReference type="PANTHER" id="PTHR11533">
    <property type="entry name" value="PROTEASE M1 ZINC METALLOPROTEASE"/>
    <property type="match status" value="1"/>
</dbReference>
<proteinExistence type="inferred from homology"/>
<keyword evidence="12 24" id="KW-0378">Hydrolase</keyword>
<dbReference type="Gene3D" id="1.10.390.10">
    <property type="entry name" value="Neutral Protease Domain 2"/>
    <property type="match status" value="1"/>
</dbReference>
<evidence type="ECO:0000256" key="1">
    <source>
        <dbReference type="ARBA" id="ARBA00000098"/>
    </source>
</evidence>
<evidence type="ECO:0000313" key="30">
    <source>
        <dbReference type="Proteomes" id="UP000292052"/>
    </source>
</evidence>
<evidence type="ECO:0000259" key="28">
    <source>
        <dbReference type="Pfam" id="PF17900"/>
    </source>
</evidence>
<evidence type="ECO:0000256" key="19">
    <source>
        <dbReference type="ARBA" id="ARBA00023180"/>
    </source>
</evidence>
<keyword evidence="18" id="KW-1015">Disulfide bond</keyword>
<evidence type="ECO:0000256" key="10">
    <source>
        <dbReference type="ARBA" id="ARBA00022723"/>
    </source>
</evidence>
<evidence type="ECO:0000256" key="18">
    <source>
        <dbReference type="ARBA" id="ARBA00023157"/>
    </source>
</evidence>
<feature type="site" description="Transition state stabilizer" evidence="23">
    <location>
        <position position="418"/>
    </location>
</feature>
<keyword evidence="17" id="KW-0472">Membrane</keyword>
<sequence length="921" mass="107262">MFSFFYFIICWICVSSSVSSYRLPSIVIPSHYKLEILSYLGEPENFNFDGKVWIQVTSRYPTQNITLHSKDLTIIKDQITAKDISRCNPENVKIENIQLDPQNDFLIIYFERQLSTDHKYEIFIPFMGVTLDSMKGFYRSSYIDENTKEKKWLGVTQFEATSARKAFPCFDEPAMKAVFEITLGRKENYSSISNMPLIKTEPIKEKQGWVWDKYEPSVPMSTYLVAWVISDFDFITSPPSKNNVTFRVWTRKNALNQVDFANEVGPKFLEYFEDFFGIKYPLPKQDMVAIPDFNAGAMENWGLITYRESALLFDSKISSTTSQHRIANTIAHELAHQWFGNLVTMKWWTDLWLNEGFATYMASRAVADVFPRWNALEGSVVNNILSLFTFDALKSSHPVSVTVGHPNEIDEIFDTISYKKGSYLLRMMSLFLGEETLKRGVSNYLKKHKYNNAEQDDLWESLTEEAQRKNVLPSNLTVKTIMDTWTLQTGYPILNVKRDYEKNSALITQQRFIKDEIRPREETCWWVPLSYTNAKDLDFNSTKPKSWLSCPKETITVEGLPDENTWVIFNVQLSSLYRVNYDERNWNLLSDTLNSEDHKNIPILDKVQLLDGAFNLAWTGNLKYDVVYNLVKYLKFEEEYLPWNAVLTNLNTLHKQLKKTSVFGSFQTSVKRLIAPAYEKMGGFHIPEEKRSNPDFIKHQVAIVSKACRYGVSNCVADAQELFRKYQKNPEHTATIPKDFRSVIYCTAVKNGGEKEWEFLWDQYRKSNVATEMRSILGNLACTRELWLLQRYLEWSIDPNSGIRKQDAASVFADVISNDVGYYLAKNFLYARIKDIYNYLSQTSKRLGTYVNYVGSQTTSKEDYEEFQKFVKENQKYLKGIKQGVEQSLETAKLNIQWQQRHLHDIEELLHKENKKEKYAV</sequence>
<dbReference type="PRINTS" id="PR00756">
    <property type="entry name" value="ALADIPTASE"/>
</dbReference>